<gene>
    <name evidence="1" type="ORF">Q5Y72_19550</name>
</gene>
<accession>A0ABT9JHE7</accession>
<proteinExistence type="predicted"/>
<dbReference type="RefSeq" id="WP_305965059.1">
    <property type="nucleotide sequence ID" value="NZ_JAVAMQ010000051.1"/>
</dbReference>
<dbReference type="EMBL" id="JAVAMQ010000051">
    <property type="protein sequence ID" value="MDP5309263.1"/>
    <property type="molecule type" value="Genomic_DNA"/>
</dbReference>
<comment type="caution">
    <text evidence="1">The sequence shown here is derived from an EMBL/GenBank/DDBJ whole genome shotgun (WGS) entry which is preliminary data.</text>
</comment>
<keyword evidence="2" id="KW-1185">Reference proteome</keyword>
<protein>
    <submittedName>
        <fullName evidence="1">Uncharacterized protein</fullName>
    </submittedName>
</protein>
<organism evidence="1 2">
    <name type="scientific">Paracoccus spongiarum</name>
    <dbReference type="NCBI Taxonomy" id="3064387"/>
    <lineage>
        <taxon>Bacteria</taxon>
        <taxon>Pseudomonadati</taxon>
        <taxon>Pseudomonadota</taxon>
        <taxon>Alphaproteobacteria</taxon>
        <taxon>Rhodobacterales</taxon>
        <taxon>Paracoccaceae</taxon>
        <taxon>Paracoccus</taxon>
    </lineage>
</organism>
<sequence>MRGRASDRTGDAYYLPPGSPRAASLALPAVFRQPLVEFMSDYNVLRQQARVCS</sequence>
<dbReference type="Proteomes" id="UP001224997">
    <property type="component" value="Unassembled WGS sequence"/>
</dbReference>
<evidence type="ECO:0000313" key="1">
    <source>
        <dbReference type="EMBL" id="MDP5309263.1"/>
    </source>
</evidence>
<reference evidence="1 2" key="1">
    <citation type="submission" date="2023-08" db="EMBL/GenBank/DDBJ databases">
        <authorList>
            <person name="Park J.-S."/>
        </authorList>
    </citation>
    <scope>NUCLEOTIDE SEQUENCE [LARGE SCALE GENOMIC DNA]</scope>
    <source>
        <strain evidence="1 2">2205BS29-5</strain>
    </source>
</reference>
<evidence type="ECO:0000313" key="2">
    <source>
        <dbReference type="Proteomes" id="UP001224997"/>
    </source>
</evidence>
<name>A0ABT9JHE7_9RHOB</name>